<dbReference type="Gene3D" id="2.40.160.60">
    <property type="entry name" value="Outer membrane protein transport protein (OMPP1/FadL/TodX)"/>
    <property type="match status" value="1"/>
</dbReference>
<dbReference type="Proteomes" id="UP001499988">
    <property type="component" value="Unassembled WGS sequence"/>
</dbReference>
<proteinExistence type="predicted"/>
<evidence type="ECO:0000313" key="3">
    <source>
        <dbReference type="Proteomes" id="UP001499988"/>
    </source>
</evidence>
<sequence>MSFLSEARWLSCVAATLALVHPCAQAGGVRCDALGGAFVALAEDTTAWSANPAGPIGNRDREGNSVLGVTAEFSSISSQQEDGNWHDPDTEFTAFAAQVGSFGLFYERDAFTPIYDTGRELAGFEQSTLGLALGTRLGERVTVGATLDMMSLDSPDGSMASEGTGFSLGMLWQAVDWQKAVGSTRSYFGLRLGGAYRSEVIGDEAIGEDDPMLRGSQYSLGTAANVAFLSDYISWDLNLALQYDQFDSLPNLVAMEESLSRLAVGVEWNWLLTTNTTLSLRAGQQQYETEQGLRSDGASSFGIGLGYKNFAIDFASSEQVLPKQYSGTWHHGVAISAQF</sequence>
<evidence type="ECO:0000256" key="1">
    <source>
        <dbReference type="SAM" id="SignalP"/>
    </source>
</evidence>
<reference evidence="3" key="1">
    <citation type="journal article" date="2019" name="Int. J. Syst. Evol. Microbiol.">
        <title>The Global Catalogue of Microorganisms (GCM) 10K type strain sequencing project: providing services to taxonomists for standard genome sequencing and annotation.</title>
        <authorList>
            <consortium name="The Broad Institute Genomics Platform"/>
            <consortium name="The Broad Institute Genome Sequencing Center for Infectious Disease"/>
            <person name="Wu L."/>
            <person name="Ma J."/>
        </authorList>
    </citation>
    <scope>NUCLEOTIDE SEQUENCE [LARGE SCALE GENOMIC DNA]</scope>
    <source>
        <strain evidence="3">JCM 18401</strain>
    </source>
</reference>
<gene>
    <name evidence="2" type="ORF">GCM10023333_01320</name>
</gene>
<dbReference type="EMBL" id="BAABJZ010000003">
    <property type="protein sequence ID" value="GAA4872294.1"/>
    <property type="molecule type" value="Genomic_DNA"/>
</dbReference>
<accession>A0ABP9EA43</accession>
<keyword evidence="1" id="KW-0732">Signal</keyword>
<name>A0ABP9EA43_9GAMM</name>
<organism evidence="2 3">
    <name type="scientific">Ferrimonas pelagia</name>
    <dbReference type="NCBI Taxonomy" id="1177826"/>
    <lineage>
        <taxon>Bacteria</taxon>
        <taxon>Pseudomonadati</taxon>
        <taxon>Pseudomonadota</taxon>
        <taxon>Gammaproteobacteria</taxon>
        <taxon>Alteromonadales</taxon>
        <taxon>Ferrimonadaceae</taxon>
        <taxon>Ferrimonas</taxon>
    </lineage>
</organism>
<evidence type="ECO:0000313" key="2">
    <source>
        <dbReference type="EMBL" id="GAA4872294.1"/>
    </source>
</evidence>
<feature type="chain" id="PRO_5047477350" evidence="1">
    <location>
        <begin position="27"/>
        <end position="339"/>
    </location>
</feature>
<feature type="signal peptide" evidence="1">
    <location>
        <begin position="1"/>
        <end position="26"/>
    </location>
</feature>
<protein>
    <submittedName>
        <fullName evidence="2">Uncharacterized protein</fullName>
    </submittedName>
</protein>
<comment type="caution">
    <text evidence="2">The sequence shown here is derived from an EMBL/GenBank/DDBJ whole genome shotgun (WGS) entry which is preliminary data.</text>
</comment>
<dbReference type="RefSeq" id="WP_345332233.1">
    <property type="nucleotide sequence ID" value="NZ_BAABJZ010000003.1"/>
</dbReference>
<keyword evidence="3" id="KW-1185">Reference proteome</keyword>